<dbReference type="Pfam" id="PF01871">
    <property type="entry name" value="AMMECR1"/>
    <property type="match status" value="1"/>
</dbReference>
<proteinExistence type="predicted"/>
<feature type="compositionally biased region" description="Basic and acidic residues" evidence="1">
    <location>
        <begin position="1"/>
        <end position="13"/>
    </location>
</feature>
<feature type="region of interest" description="Disordered" evidence="1">
    <location>
        <begin position="78"/>
        <end position="97"/>
    </location>
</feature>
<dbReference type="NCBIfam" id="TIGR00296">
    <property type="entry name" value="TIGR00296 family protein"/>
    <property type="match status" value="1"/>
</dbReference>
<dbReference type="InterPro" id="IPR023473">
    <property type="entry name" value="AMMECR1"/>
</dbReference>
<evidence type="ECO:0000259" key="2">
    <source>
        <dbReference type="PROSITE" id="PS51112"/>
    </source>
</evidence>
<organism evidence="3 4">
    <name type="scientific">Nitzschia inconspicua</name>
    <dbReference type="NCBI Taxonomy" id="303405"/>
    <lineage>
        <taxon>Eukaryota</taxon>
        <taxon>Sar</taxon>
        <taxon>Stramenopiles</taxon>
        <taxon>Ochrophyta</taxon>
        <taxon>Bacillariophyta</taxon>
        <taxon>Bacillariophyceae</taxon>
        <taxon>Bacillariophycidae</taxon>
        <taxon>Bacillariales</taxon>
        <taxon>Bacillariaceae</taxon>
        <taxon>Nitzschia</taxon>
    </lineage>
</organism>
<dbReference type="OrthoDB" id="24630at2759"/>
<evidence type="ECO:0000313" key="4">
    <source>
        <dbReference type="Proteomes" id="UP000693970"/>
    </source>
</evidence>
<sequence>MGHGENADQKRDGAPPSSSSGTTAASSNTSPPPPTTTTIDSHQSSTVTVSDTEDSPLIATPSMCYHCFDTLIDVLQKPQQQQHNHKRTNSATDSPDFVQTLPDKSVECPIFVTWEINKARTTARATTTTTTTTPSWQLRGCIGSLSPRLLTSSVGEYAIMSAVKDRRFRPITLSEIGSLRVSVSLLIQYEDCKDVFDWTIGTHGILIKFSVHGHHYNATYLPEVAKQQGWDHHQAVTSLIHKAGYDGVVSTDLLQSIRCTRYQSSKCQVTYDEYVQHNCAGQDPFLPPHHKARQSSSSWASPCINM</sequence>
<dbReference type="PANTHER" id="PTHR13016">
    <property type="entry name" value="AMMECR1 HOMOLOG"/>
    <property type="match status" value="1"/>
</dbReference>
<dbReference type="Proteomes" id="UP000693970">
    <property type="component" value="Unassembled WGS sequence"/>
</dbReference>
<dbReference type="PROSITE" id="PS51112">
    <property type="entry name" value="AMMECR1"/>
    <property type="match status" value="1"/>
</dbReference>
<feature type="region of interest" description="Disordered" evidence="1">
    <location>
        <begin position="1"/>
        <end position="54"/>
    </location>
</feature>
<dbReference type="AlphaFoldDB" id="A0A9K3M316"/>
<accession>A0A9K3M316</accession>
<protein>
    <submittedName>
        <fullName evidence="3">AMMECR1 domain containing protein</fullName>
    </submittedName>
</protein>
<dbReference type="InterPro" id="IPR002733">
    <property type="entry name" value="AMMECR1_domain"/>
</dbReference>
<name>A0A9K3M316_9STRA</name>
<evidence type="ECO:0000313" key="3">
    <source>
        <dbReference type="EMBL" id="KAG7373159.1"/>
    </source>
</evidence>
<reference evidence="3" key="2">
    <citation type="submission" date="2021-04" db="EMBL/GenBank/DDBJ databases">
        <authorList>
            <person name="Podell S."/>
        </authorList>
    </citation>
    <scope>NUCLEOTIDE SEQUENCE</scope>
    <source>
        <strain evidence="3">Hildebrandi</strain>
    </source>
</reference>
<dbReference type="PANTHER" id="PTHR13016:SF0">
    <property type="entry name" value="AMME SYNDROME CANDIDATE GENE 1 PROTEIN"/>
    <property type="match status" value="1"/>
</dbReference>
<keyword evidence="4" id="KW-1185">Reference proteome</keyword>
<reference evidence="3" key="1">
    <citation type="journal article" date="2021" name="Sci. Rep.">
        <title>Diploid genomic architecture of Nitzschia inconspicua, an elite biomass production diatom.</title>
        <authorList>
            <person name="Oliver A."/>
            <person name="Podell S."/>
            <person name="Pinowska A."/>
            <person name="Traller J.C."/>
            <person name="Smith S.R."/>
            <person name="McClure R."/>
            <person name="Beliaev A."/>
            <person name="Bohutskyi P."/>
            <person name="Hill E.A."/>
            <person name="Rabines A."/>
            <person name="Zheng H."/>
            <person name="Allen L.Z."/>
            <person name="Kuo A."/>
            <person name="Grigoriev I.V."/>
            <person name="Allen A.E."/>
            <person name="Hazlebeck D."/>
            <person name="Allen E.E."/>
        </authorList>
    </citation>
    <scope>NUCLEOTIDE SEQUENCE</scope>
    <source>
        <strain evidence="3">Hildebrandi</strain>
    </source>
</reference>
<gene>
    <name evidence="3" type="ORF">IV203_033883</name>
</gene>
<feature type="compositionally biased region" description="Low complexity" evidence="1">
    <location>
        <begin position="14"/>
        <end position="29"/>
    </location>
</feature>
<feature type="domain" description="AMMECR1" evidence="2">
    <location>
        <begin position="52"/>
        <end position="278"/>
    </location>
</feature>
<dbReference type="EMBL" id="JAGRRH010000002">
    <property type="protein sequence ID" value="KAG7373159.1"/>
    <property type="molecule type" value="Genomic_DNA"/>
</dbReference>
<evidence type="ECO:0000256" key="1">
    <source>
        <dbReference type="SAM" id="MobiDB-lite"/>
    </source>
</evidence>
<comment type="caution">
    <text evidence="3">The sequence shown here is derived from an EMBL/GenBank/DDBJ whole genome shotgun (WGS) entry which is preliminary data.</text>
</comment>